<accession>A0A2K3D7A0</accession>
<protein>
    <recommendedName>
        <fullName evidence="2">CRAL-TRIO domain-containing protein</fullName>
    </recommendedName>
</protein>
<dbReference type="KEGG" id="cre:CHLRE_11g467563v5"/>
<dbReference type="SUPFAM" id="SSF52087">
    <property type="entry name" value="CRAL/TRIO domain"/>
    <property type="match status" value="1"/>
</dbReference>
<gene>
    <name evidence="3" type="ORF">CHLRE_11g467563v5</name>
</gene>
<dbReference type="Gene3D" id="3.40.525.10">
    <property type="entry name" value="CRAL-TRIO lipid binding domain"/>
    <property type="match status" value="1"/>
</dbReference>
<feature type="region of interest" description="Disordered" evidence="1">
    <location>
        <begin position="1"/>
        <end position="65"/>
    </location>
</feature>
<dbReference type="ExpressionAtlas" id="A0A2K3D7A0">
    <property type="expression patterns" value="baseline and differential"/>
</dbReference>
<organism evidence="3 4">
    <name type="scientific">Chlamydomonas reinhardtii</name>
    <name type="common">Chlamydomonas smithii</name>
    <dbReference type="NCBI Taxonomy" id="3055"/>
    <lineage>
        <taxon>Eukaryota</taxon>
        <taxon>Viridiplantae</taxon>
        <taxon>Chlorophyta</taxon>
        <taxon>core chlorophytes</taxon>
        <taxon>Chlorophyceae</taxon>
        <taxon>CS clade</taxon>
        <taxon>Chlamydomonadales</taxon>
        <taxon>Chlamydomonadaceae</taxon>
        <taxon>Chlamydomonas</taxon>
    </lineage>
</organism>
<proteinExistence type="predicted"/>
<dbReference type="PROSITE" id="PS50191">
    <property type="entry name" value="CRAL_TRIO"/>
    <property type="match status" value="1"/>
</dbReference>
<dbReference type="PANTHER" id="PTHR45824">
    <property type="entry name" value="GH16843P"/>
    <property type="match status" value="1"/>
</dbReference>
<dbReference type="AlphaFoldDB" id="A0A2K3D7A0"/>
<keyword evidence="4" id="KW-1185">Reference proteome</keyword>
<dbReference type="InterPro" id="IPR011074">
    <property type="entry name" value="CRAL/TRIO_N_dom"/>
</dbReference>
<feature type="domain" description="CRAL-TRIO" evidence="2">
    <location>
        <begin position="216"/>
        <end position="381"/>
    </location>
</feature>
<dbReference type="InterPro" id="IPR001251">
    <property type="entry name" value="CRAL-TRIO_dom"/>
</dbReference>
<dbReference type="GeneID" id="5726954"/>
<dbReference type="PaxDb" id="3055-EDO97498"/>
<evidence type="ECO:0000313" key="3">
    <source>
        <dbReference type="EMBL" id="PNW76408.1"/>
    </source>
</evidence>
<dbReference type="Pfam" id="PF00650">
    <property type="entry name" value="CRAL_TRIO"/>
    <property type="match status" value="1"/>
</dbReference>
<dbReference type="PANTHER" id="PTHR45824:SF6">
    <property type="entry name" value="F16L1.9 PROTEIN"/>
    <property type="match status" value="1"/>
</dbReference>
<dbReference type="InterPro" id="IPR036865">
    <property type="entry name" value="CRAL-TRIO_dom_sf"/>
</dbReference>
<evidence type="ECO:0000256" key="1">
    <source>
        <dbReference type="SAM" id="MobiDB-lite"/>
    </source>
</evidence>
<dbReference type="RefSeq" id="XP_042919314.1">
    <property type="nucleotide sequence ID" value="XM_043067314.1"/>
</dbReference>
<evidence type="ECO:0000313" key="4">
    <source>
        <dbReference type="Proteomes" id="UP000006906"/>
    </source>
</evidence>
<dbReference type="Proteomes" id="UP000006906">
    <property type="component" value="Chromosome 11"/>
</dbReference>
<dbReference type="InParanoid" id="A0A2K3D7A0"/>
<dbReference type="Gramene" id="PNW76408">
    <property type="protein sequence ID" value="PNW76408"/>
    <property type="gene ID" value="CHLRE_11g467563v5"/>
</dbReference>
<dbReference type="InterPro" id="IPR036273">
    <property type="entry name" value="CRAL/TRIO_N_dom_sf"/>
</dbReference>
<feature type="compositionally biased region" description="Low complexity" evidence="1">
    <location>
        <begin position="44"/>
        <end position="65"/>
    </location>
</feature>
<dbReference type="EMBL" id="CM008972">
    <property type="protein sequence ID" value="PNW76408.1"/>
    <property type="molecule type" value="Genomic_DNA"/>
</dbReference>
<dbReference type="OrthoDB" id="1434354at2759"/>
<dbReference type="SMART" id="SM01100">
    <property type="entry name" value="CRAL_TRIO_N"/>
    <property type="match status" value="1"/>
</dbReference>
<dbReference type="SUPFAM" id="SSF46938">
    <property type="entry name" value="CRAL/TRIO N-terminal domain"/>
    <property type="match status" value="1"/>
</dbReference>
<dbReference type="InterPro" id="IPR052578">
    <property type="entry name" value="PI_Transfer_CRAL-TRIO"/>
</dbReference>
<dbReference type="CDD" id="cd00170">
    <property type="entry name" value="SEC14"/>
    <property type="match status" value="1"/>
</dbReference>
<evidence type="ECO:0000259" key="2">
    <source>
        <dbReference type="PROSITE" id="PS50191"/>
    </source>
</evidence>
<dbReference type="GO" id="GO:0008526">
    <property type="term" value="F:phosphatidylinositol transfer activity"/>
    <property type="evidence" value="ECO:0000318"/>
    <property type="project" value="GO_Central"/>
</dbReference>
<reference evidence="3 4" key="1">
    <citation type="journal article" date="2007" name="Science">
        <title>The Chlamydomonas genome reveals the evolution of key animal and plant functions.</title>
        <authorList>
            <person name="Merchant S.S."/>
            <person name="Prochnik S.E."/>
            <person name="Vallon O."/>
            <person name="Harris E.H."/>
            <person name="Karpowicz S.J."/>
            <person name="Witman G.B."/>
            <person name="Terry A."/>
            <person name="Salamov A."/>
            <person name="Fritz-Laylin L.K."/>
            <person name="Marechal-Drouard L."/>
            <person name="Marshall W.F."/>
            <person name="Qu L.H."/>
            <person name="Nelson D.R."/>
            <person name="Sanderfoot A.A."/>
            <person name="Spalding M.H."/>
            <person name="Kapitonov V.V."/>
            <person name="Ren Q."/>
            <person name="Ferris P."/>
            <person name="Lindquist E."/>
            <person name="Shapiro H."/>
            <person name="Lucas S.M."/>
            <person name="Grimwood J."/>
            <person name="Schmutz J."/>
            <person name="Cardol P."/>
            <person name="Cerutti H."/>
            <person name="Chanfreau G."/>
            <person name="Chen C.L."/>
            <person name="Cognat V."/>
            <person name="Croft M.T."/>
            <person name="Dent R."/>
            <person name="Dutcher S."/>
            <person name="Fernandez E."/>
            <person name="Fukuzawa H."/>
            <person name="Gonzalez-Ballester D."/>
            <person name="Gonzalez-Halphen D."/>
            <person name="Hallmann A."/>
            <person name="Hanikenne M."/>
            <person name="Hippler M."/>
            <person name="Inwood W."/>
            <person name="Jabbari K."/>
            <person name="Kalanon M."/>
            <person name="Kuras R."/>
            <person name="Lefebvre P.A."/>
            <person name="Lemaire S.D."/>
            <person name="Lobanov A.V."/>
            <person name="Lohr M."/>
            <person name="Manuell A."/>
            <person name="Meier I."/>
            <person name="Mets L."/>
            <person name="Mittag M."/>
            <person name="Mittelmeier T."/>
            <person name="Moroney J.V."/>
            <person name="Moseley J."/>
            <person name="Napoli C."/>
            <person name="Nedelcu A.M."/>
            <person name="Niyogi K."/>
            <person name="Novoselov S.V."/>
            <person name="Paulsen I.T."/>
            <person name="Pazour G."/>
            <person name="Purton S."/>
            <person name="Ral J.P."/>
            <person name="Riano-Pachon D.M."/>
            <person name="Riekhof W."/>
            <person name="Rymarquis L."/>
            <person name="Schroda M."/>
            <person name="Stern D."/>
            <person name="Umen J."/>
            <person name="Willows R."/>
            <person name="Wilson N."/>
            <person name="Zimmer S.L."/>
            <person name="Allmer J."/>
            <person name="Balk J."/>
            <person name="Bisova K."/>
            <person name="Chen C.J."/>
            <person name="Elias M."/>
            <person name="Gendler K."/>
            <person name="Hauser C."/>
            <person name="Lamb M.R."/>
            <person name="Ledford H."/>
            <person name="Long J.C."/>
            <person name="Minagawa J."/>
            <person name="Page M.D."/>
            <person name="Pan J."/>
            <person name="Pootakham W."/>
            <person name="Roje S."/>
            <person name="Rose A."/>
            <person name="Stahlberg E."/>
            <person name="Terauchi A.M."/>
            <person name="Yang P."/>
            <person name="Ball S."/>
            <person name="Bowler C."/>
            <person name="Dieckmann C.L."/>
            <person name="Gladyshev V.N."/>
            <person name="Green P."/>
            <person name="Jorgensen R."/>
            <person name="Mayfield S."/>
            <person name="Mueller-Roeber B."/>
            <person name="Rajamani S."/>
            <person name="Sayre R.T."/>
            <person name="Brokstein P."/>
            <person name="Dubchak I."/>
            <person name="Goodstein D."/>
            <person name="Hornick L."/>
            <person name="Huang Y.W."/>
            <person name="Jhaveri J."/>
            <person name="Luo Y."/>
            <person name="Martinez D."/>
            <person name="Ngau W.C."/>
            <person name="Otillar B."/>
            <person name="Poliakov A."/>
            <person name="Porter A."/>
            <person name="Szajkowski L."/>
            <person name="Werner G."/>
            <person name="Zhou K."/>
            <person name="Grigoriev I.V."/>
            <person name="Rokhsar D.S."/>
            <person name="Grossman A.R."/>
        </authorList>
    </citation>
    <scope>NUCLEOTIDE SEQUENCE [LARGE SCALE GENOMIC DNA]</scope>
    <source>
        <strain evidence="4">CC-503</strain>
    </source>
</reference>
<sequence length="381" mass="40668">MGTRDAEQADAGQGAVSGEAGTASQPAQAHVTARAGAEFSAPHAGTLAPPAGASGSSPDAASSAGAASNPAAAIAAVAALGDGEEGRALLQEFRDAFSHLNDETFITAELLPRQAAALAALRRRCGLVGKARWAPGQLHASVTPQELALIEQMREQLETAQPPLLTSPQDAAYVTDLMLLRYVRARDHHLDKAMHMFAHSLVWRRTHTPWAMSNPATATNKNSSDARIVGYDTQGRVVVYSSFARSVERTPEHVKLNTTCLMEKATLCVNAGSPGSVVWVNHFGGRHKNGFGWRDANPAFALGAIDVFSNHYPECLATMIIVDPPAVFFGLWKLVHPLLPEKTAKKGDFIHSHADNSAKFNALFGRELAAYITQLIQQDAQ</sequence>
<dbReference type="Pfam" id="PF03765">
    <property type="entry name" value="CRAL_TRIO_N"/>
    <property type="match status" value="1"/>
</dbReference>
<name>A0A2K3D7A0_CHLRE</name>